<evidence type="ECO:0000256" key="1">
    <source>
        <dbReference type="SAM" id="MobiDB-lite"/>
    </source>
</evidence>
<reference evidence="3" key="1">
    <citation type="journal article" date="2019" name="Int. J. Syst. Evol. Microbiol.">
        <title>The Global Catalogue of Microorganisms (GCM) 10K type strain sequencing project: providing services to taxonomists for standard genome sequencing and annotation.</title>
        <authorList>
            <consortium name="The Broad Institute Genomics Platform"/>
            <consortium name="The Broad Institute Genome Sequencing Center for Infectious Disease"/>
            <person name="Wu L."/>
            <person name="Ma J."/>
        </authorList>
    </citation>
    <scope>NUCLEOTIDE SEQUENCE [LARGE SCALE GENOMIC DNA]</scope>
    <source>
        <strain evidence="3">JCM 14545</strain>
    </source>
</reference>
<evidence type="ECO:0000313" key="3">
    <source>
        <dbReference type="Proteomes" id="UP001501116"/>
    </source>
</evidence>
<feature type="region of interest" description="Disordered" evidence="1">
    <location>
        <begin position="1"/>
        <end position="27"/>
    </location>
</feature>
<gene>
    <name evidence="2" type="ORF">GCM10009754_41880</name>
</gene>
<evidence type="ECO:0000313" key="2">
    <source>
        <dbReference type="EMBL" id="GAA1965409.1"/>
    </source>
</evidence>
<feature type="compositionally biased region" description="Acidic residues" evidence="1">
    <location>
        <begin position="118"/>
        <end position="128"/>
    </location>
</feature>
<sequence>MLQRRTERELRPECVDPGGEPVGGGVGAHQDRKILLRADVGDLAGQLRERLVENGDVVGGGVRPGVAFTQQPGHRLPGAALAMIDEPEHCQINGWRHQWRYKHRYLELQRQVQHIAEPGEEGEPDNEHDEPPPERRSSKLASTTNVVFTRSWPRKSVISRGLSPARSSTSAT</sequence>
<accession>A0ABP5CKK8</accession>
<dbReference type="Proteomes" id="UP001501116">
    <property type="component" value="Unassembled WGS sequence"/>
</dbReference>
<feature type="region of interest" description="Disordered" evidence="1">
    <location>
        <begin position="117"/>
        <end position="147"/>
    </location>
</feature>
<proteinExistence type="predicted"/>
<organism evidence="2 3">
    <name type="scientific">Amycolatopsis minnesotensis</name>
    <dbReference type="NCBI Taxonomy" id="337894"/>
    <lineage>
        <taxon>Bacteria</taxon>
        <taxon>Bacillati</taxon>
        <taxon>Actinomycetota</taxon>
        <taxon>Actinomycetes</taxon>
        <taxon>Pseudonocardiales</taxon>
        <taxon>Pseudonocardiaceae</taxon>
        <taxon>Amycolatopsis</taxon>
    </lineage>
</organism>
<feature type="compositionally biased region" description="Basic and acidic residues" evidence="1">
    <location>
        <begin position="1"/>
        <end position="14"/>
    </location>
</feature>
<protein>
    <submittedName>
        <fullName evidence="2">Uncharacterized protein</fullName>
    </submittedName>
</protein>
<keyword evidence="3" id="KW-1185">Reference proteome</keyword>
<name>A0ABP5CKK8_9PSEU</name>
<dbReference type="EMBL" id="BAAANN010000016">
    <property type="protein sequence ID" value="GAA1965409.1"/>
    <property type="molecule type" value="Genomic_DNA"/>
</dbReference>
<comment type="caution">
    <text evidence="2">The sequence shown here is derived from an EMBL/GenBank/DDBJ whole genome shotgun (WGS) entry which is preliminary data.</text>
</comment>